<evidence type="ECO:0000313" key="5">
    <source>
        <dbReference type="EMBL" id="RKR83666.1"/>
    </source>
</evidence>
<comment type="similarity">
    <text evidence="1">Belongs to the membrane fusion protein (MFP) (TC 8.A.1) family.</text>
</comment>
<feature type="coiled-coil region" evidence="3">
    <location>
        <begin position="120"/>
        <end position="178"/>
    </location>
</feature>
<accession>A0A495J3V8</accession>
<dbReference type="OrthoDB" id="9814657at2"/>
<dbReference type="NCBIfam" id="TIGR01730">
    <property type="entry name" value="RND_mfp"/>
    <property type="match status" value="1"/>
</dbReference>
<feature type="domain" description="CzcB-like barrel-sandwich hybrid" evidence="4">
    <location>
        <begin position="85"/>
        <end position="229"/>
    </location>
</feature>
<dbReference type="PANTHER" id="PTHR30097:SF4">
    <property type="entry name" value="SLR6042 PROTEIN"/>
    <property type="match status" value="1"/>
</dbReference>
<reference evidence="5 6" key="1">
    <citation type="submission" date="2018-10" db="EMBL/GenBank/DDBJ databases">
        <title>Genomic Encyclopedia of Archaeal and Bacterial Type Strains, Phase II (KMG-II): from individual species to whole genera.</title>
        <authorList>
            <person name="Goeker M."/>
        </authorList>
    </citation>
    <scope>NUCLEOTIDE SEQUENCE [LARGE SCALE GENOMIC DNA]</scope>
    <source>
        <strain evidence="5 6">DSM 18602</strain>
    </source>
</reference>
<dbReference type="GO" id="GO:0022857">
    <property type="term" value="F:transmembrane transporter activity"/>
    <property type="evidence" value="ECO:0007669"/>
    <property type="project" value="InterPro"/>
</dbReference>
<organism evidence="5 6">
    <name type="scientific">Mucilaginibacter gracilis</name>
    <dbReference type="NCBI Taxonomy" id="423350"/>
    <lineage>
        <taxon>Bacteria</taxon>
        <taxon>Pseudomonadati</taxon>
        <taxon>Bacteroidota</taxon>
        <taxon>Sphingobacteriia</taxon>
        <taxon>Sphingobacteriales</taxon>
        <taxon>Sphingobacteriaceae</taxon>
        <taxon>Mucilaginibacter</taxon>
    </lineage>
</organism>
<keyword evidence="6" id="KW-1185">Reference proteome</keyword>
<evidence type="ECO:0000256" key="1">
    <source>
        <dbReference type="ARBA" id="ARBA00009477"/>
    </source>
</evidence>
<protein>
    <submittedName>
        <fullName evidence="5">RND family efflux transporter MFP subunit</fullName>
    </submittedName>
</protein>
<dbReference type="PANTHER" id="PTHR30097">
    <property type="entry name" value="CATION EFFLUX SYSTEM PROTEIN CUSB"/>
    <property type="match status" value="1"/>
</dbReference>
<dbReference type="InterPro" id="IPR051909">
    <property type="entry name" value="MFP_Cation_Efflux"/>
</dbReference>
<dbReference type="Gene3D" id="2.40.50.100">
    <property type="match status" value="1"/>
</dbReference>
<name>A0A495J3V8_9SPHI</name>
<evidence type="ECO:0000256" key="3">
    <source>
        <dbReference type="SAM" id="Coils"/>
    </source>
</evidence>
<dbReference type="Gene3D" id="2.40.420.20">
    <property type="match status" value="1"/>
</dbReference>
<dbReference type="GO" id="GO:0030313">
    <property type="term" value="C:cell envelope"/>
    <property type="evidence" value="ECO:0007669"/>
    <property type="project" value="TreeGrafter"/>
</dbReference>
<dbReference type="AlphaFoldDB" id="A0A495J3V8"/>
<dbReference type="SUPFAM" id="SSF111369">
    <property type="entry name" value="HlyD-like secretion proteins"/>
    <property type="match status" value="1"/>
</dbReference>
<dbReference type="Proteomes" id="UP000268007">
    <property type="component" value="Unassembled WGS sequence"/>
</dbReference>
<dbReference type="RefSeq" id="WP_121199138.1">
    <property type="nucleotide sequence ID" value="NZ_RBKU01000001.1"/>
</dbReference>
<evidence type="ECO:0000259" key="4">
    <source>
        <dbReference type="Pfam" id="PF25973"/>
    </source>
</evidence>
<sequence length="392" mass="41880">MKAYFKFYSYIIPAFLVITLISCGQPEKSKDEEKEQPARQETNMVSLTANQIKTAGIQLGVIAMKNLATAIKANGLLSVPNQNKALVTSVTKGTIRTLTVQPGNYVNKGQVIATILNPDIAQLQQQSQTTQAQLTLARQEYERQKQLVAGNAAPFKNLQKAEAELAALQAAKKSQQMQLLAMGISQAATNSGSLVTSIAVLAPISGTVSDVSAQIGSSVDASTPIAQIVNNSQLHLDLFVFEKDLPKVKAGQRIHFTLTNSAGKEYDAQIYSIGTAFANQSKTIPVHAVVLGDKTGLIEGMNVTAIISIGSTVLPAVPSEAIVSNGGQDYIFAVKKQDANGIVFERVPLSKGVSDIGFTEITPVKELKQGSKIVVKNTFFVMAKMVNTGEEE</sequence>
<gene>
    <name evidence="5" type="ORF">BDD43_3880</name>
</gene>
<dbReference type="InterPro" id="IPR058647">
    <property type="entry name" value="BSH_CzcB-like"/>
</dbReference>
<comment type="caution">
    <text evidence="5">The sequence shown here is derived from an EMBL/GenBank/DDBJ whole genome shotgun (WGS) entry which is preliminary data.</text>
</comment>
<dbReference type="GO" id="GO:0060003">
    <property type="term" value="P:copper ion export"/>
    <property type="evidence" value="ECO:0007669"/>
    <property type="project" value="TreeGrafter"/>
</dbReference>
<dbReference type="Pfam" id="PF25973">
    <property type="entry name" value="BSH_CzcB"/>
    <property type="match status" value="1"/>
</dbReference>
<keyword evidence="3" id="KW-0175">Coiled coil</keyword>
<dbReference type="GO" id="GO:0016020">
    <property type="term" value="C:membrane"/>
    <property type="evidence" value="ECO:0007669"/>
    <property type="project" value="InterPro"/>
</dbReference>
<dbReference type="PROSITE" id="PS51257">
    <property type="entry name" value="PROKAR_LIPOPROTEIN"/>
    <property type="match status" value="1"/>
</dbReference>
<dbReference type="EMBL" id="RBKU01000001">
    <property type="protein sequence ID" value="RKR83666.1"/>
    <property type="molecule type" value="Genomic_DNA"/>
</dbReference>
<dbReference type="Gene3D" id="2.40.30.170">
    <property type="match status" value="1"/>
</dbReference>
<evidence type="ECO:0000313" key="6">
    <source>
        <dbReference type="Proteomes" id="UP000268007"/>
    </source>
</evidence>
<dbReference type="GO" id="GO:0015679">
    <property type="term" value="P:plasma membrane copper ion transport"/>
    <property type="evidence" value="ECO:0007669"/>
    <property type="project" value="TreeGrafter"/>
</dbReference>
<evidence type="ECO:0000256" key="2">
    <source>
        <dbReference type="ARBA" id="ARBA00022448"/>
    </source>
</evidence>
<proteinExistence type="inferred from homology"/>
<dbReference type="InterPro" id="IPR006143">
    <property type="entry name" value="RND_pump_MFP"/>
</dbReference>
<keyword evidence="2" id="KW-0813">Transport</keyword>